<dbReference type="SMART" id="SM00727">
    <property type="entry name" value="STI1"/>
    <property type="match status" value="1"/>
</dbReference>
<organism evidence="5 6">
    <name type="scientific">Castilleja foliolosa</name>
    <dbReference type="NCBI Taxonomy" id="1961234"/>
    <lineage>
        <taxon>Eukaryota</taxon>
        <taxon>Viridiplantae</taxon>
        <taxon>Streptophyta</taxon>
        <taxon>Embryophyta</taxon>
        <taxon>Tracheophyta</taxon>
        <taxon>Spermatophyta</taxon>
        <taxon>Magnoliopsida</taxon>
        <taxon>eudicotyledons</taxon>
        <taxon>Gunneridae</taxon>
        <taxon>Pentapetalae</taxon>
        <taxon>asterids</taxon>
        <taxon>lamiids</taxon>
        <taxon>Lamiales</taxon>
        <taxon>Orobanchaceae</taxon>
        <taxon>Pedicularideae</taxon>
        <taxon>Castillejinae</taxon>
        <taxon>Castilleja</taxon>
    </lineage>
</organism>
<evidence type="ECO:0000259" key="4">
    <source>
        <dbReference type="SMART" id="SM00727"/>
    </source>
</evidence>
<evidence type="ECO:0000256" key="2">
    <source>
        <dbReference type="ARBA" id="ARBA00022803"/>
    </source>
</evidence>
<dbReference type="FunFam" id="6.10.250.3420:FF:000001">
    <property type="entry name" value="Hsc70-interacting protein-like protein"/>
    <property type="match status" value="1"/>
</dbReference>
<gene>
    <name evidence="5" type="ORF">CASFOL_036960</name>
</gene>
<comment type="caution">
    <text evidence="5">The sequence shown here is derived from an EMBL/GenBank/DDBJ whole genome shotgun (WGS) entry which is preliminary data.</text>
</comment>
<evidence type="ECO:0000256" key="3">
    <source>
        <dbReference type="SAM" id="MobiDB-lite"/>
    </source>
</evidence>
<dbReference type="Proteomes" id="UP001632038">
    <property type="component" value="Unassembled WGS sequence"/>
</dbReference>
<accession>A0ABD3BRQ9</accession>
<dbReference type="GO" id="GO:0000118">
    <property type="term" value="C:histone deacetylase complex"/>
    <property type="evidence" value="ECO:0007669"/>
    <property type="project" value="UniProtKB-ARBA"/>
</dbReference>
<dbReference type="InterPro" id="IPR019734">
    <property type="entry name" value="TPR_rpt"/>
</dbReference>
<dbReference type="Pfam" id="PF17830">
    <property type="entry name" value="STI1-HOP_DP"/>
    <property type="match status" value="1"/>
</dbReference>
<dbReference type="PANTHER" id="PTHR45883">
    <property type="entry name" value="HSC70-INTERACTING PROTEIN"/>
    <property type="match status" value="1"/>
</dbReference>
<keyword evidence="2" id="KW-0802">TPR repeat</keyword>
<dbReference type="Gene3D" id="1.10.260.100">
    <property type="match status" value="1"/>
</dbReference>
<dbReference type="InterPro" id="IPR006636">
    <property type="entry name" value="STI1_HS-bd"/>
</dbReference>
<feature type="region of interest" description="Disordered" evidence="3">
    <location>
        <begin position="37"/>
        <end position="117"/>
    </location>
</feature>
<feature type="compositionally biased region" description="Acidic residues" evidence="3">
    <location>
        <begin position="58"/>
        <end position="67"/>
    </location>
</feature>
<feature type="compositionally biased region" description="Basic and acidic residues" evidence="3">
    <location>
        <begin position="248"/>
        <end position="281"/>
    </location>
</feature>
<dbReference type="Gene3D" id="1.25.40.10">
    <property type="entry name" value="Tetratricopeptide repeat domain"/>
    <property type="match status" value="1"/>
</dbReference>
<dbReference type="Pfam" id="PF18253">
    <property type="entry name" value="HipN"/>
    <property type="match status" value="1"/>
</dbReference>
<feature type="compositionally biased region" description="Acidic residues" evidence="3">
    <location>
        <begin position="75"/>
        <end position="98"/>
    </location>
</feature>
<feature type="domain" description="STI1" evidence="4">
    <location>
        <begin position="366"/>
        <end position="405"/>
    </location>
</feature>
<dbReference type="InterPro" id="IPR011990">
    <property type="entry name" value="TPR-like_helical_dom_sf"/>
</dbReference>
<evidence type="ECO:0000313" key="5">
    <source>
        <dbReference type="EMBL" id="KAL3619390.1"/>
    </source>
</evidence>
<keyword evidence="6" id="KW-1185">Reference proteome</keyword>
<dbReference type="EMBL" id="JAVIJP010000069">
    <property type="protein sequence ID" value="KAL3619390.1"/>
    <property type="molecule type" value="Genomic_DNA"/>
</dbReference>
<dbReference type="CDD" id="cd14438">
    <property type="entry name" value="Hip_N"/>
    <property type="match status" value="1"/>
</dbReference>
<dbReference type="InterPro" id="IPR041243">
    <property type="entry name" value="STI1/HOP_DP"/>
</dbReference>
<reference evidence="6" key="1">
    <citation type="journal article" date="2024" name="IScience">
        <title>Strigolactones Initiate the Formation of Haustorium-like Structures in Castilleja.</title>
        <authorList>
            <person name="Buerger M."/>
            <person name="Peterson D."/>
            <person name="Chory J."/>
        </authorList>
    </citation>
    <scope>NUCLEOTIDE SEQUENCE [LARGE SCALE GENOMIC DNA]</scope>
</reference>
<dbReference type="SMART" id="SM00028">
    <property type="entry name" value="TPR"/>
    <property type="match status" value="3"/>
</dbReference>
<name>A0ABD3BRQ9_9LAMI</name>
<dbReference type="SUPFAM" id="SSF48452">
    <property type="entry name" value="TPR-like"/>
    <property type="match status" value="1"/>
</dbReference>
<dbReference type="AlphaFoldDB" id="A0ABD3BRQ9"/>
<dbReference type="PANTHER" id="PTHR45883:SF2">
    <property type="entry name" value="HSC70-INTERACTING PROTEIN"/>
    <property type="match status" value="1"/>
</dbReference>
<feature type="compositionally biased region" description="Gly residues" evidence="3">
    <location>
        <begin position="287"/>
        <end position="351"/>
    </location>
</feature>
<protein>
    <recommendedName>
        <fullName evidence="4">STI1 domain-containing protein</fullName>
    </recommendedName>
</protein>
<dbReference type="FunFam" id="1.25.40.10:FF:000112">
    <property type="entry name" value="FAM10 family protein"/>
    <property type="match status" value="1"/>
</dbReference>
<sequence length="416" mass="44571">MDASEVKQLKEFIEQCKSNPSILSYPSLAFFRDYIESLGGKIPSPGGDSKTKPHVVDESDEDMDATEEMPQPPHEEEEPEIVESDVELDESDVVEPDTEPPQKIGDPSVEVSEENRDASQEAKIQAMEAISEGKLEEAIEHLTTAIILNPTSAIMHANRASVYIKMKKPIAAIRDADAALEINPDSAKGYKSRGIARSMLGQWEEAVKDLHVASKLDYDEEISAVLKKVEPNAHKLEEHRRKYDRLRKEREERKGERERQRRRAEAQAAYEKAKKQEEHSSSKRSGGMPGGFPGGMPGGFPGGMPGGGFPGGMPGGGFPGGMPGGSGFGGGMPGGGFGGGMPGGGFGGGMPGDVPGNVDFSQILSDPELMGALQDPEVMAALQDIMKNPANMAKHQGNPKVAPIIAKMLGKFAGPR</sequence>
<keyword evidence="1" id="KW-0677">Repeat</keyword>
<dbReference type="Gene3D" id="6.10.250.3420">
    <property type="match status" value="1"/>
</dbReference>
<evidence type="ECO:0000256" key="1">
    <source>
        <dbReference type="ARBA" id="ARBA00022737"/>
    </source>
</evidence>
<proteinExistence type="predicted"/>
<feature type="region of interest" description="Disordered" evidence="3">
    <location>
        <begin position="248"/>
        <end position="354"/>
    </location>
</feature>
<evidence type="ECO:0000313" key="6">
    <source>
        <dbReference type="Proteomes" id="UP001632038"/>
    </source>
</evidence>
<dbReference type="InterPro" id="IPR034649">
    <property type="entry name" value="Hip_N"/>
</dbReference>